<keyword evidence="4" id="KW-1185">Reference proteome</keyword>
<sequence length="76" mass="8672">MGIVDYFKDLKAISGDFISETAEAKKHLDAVKFELGYAQFVMDDIKKDIKEYQFQAQPRIDAINALSTKIQNELSK</sequence>
<gene>
    <name evidence="1" type="ORF">RR45_GL000843</name>
    <name evidence="2" type="ORF">SAMN02746068_00385</name>
</gene>
<evidence type="ECO:0000313" key="3">
    <source>
        <dbReference type="Proteomes" id="UP000185655"/>
    </source>
</evidence>
<name>A0A1K2H5G0_9LACT</name>
<dbReference type="Proteomes" id="UP000218979">
    <property type="component" value="Unassembled WGS sequence"/>
</dbReference>
<evidence type="ECO:0000313" key="1">
    <source>
        <dbReference type="EMBL" id="PCS04528.1"/>
    </source>
</evidence>
<dbReference type="EMBL" id="JXJT01000002">
    <property type="protein sequence ID" value="PCS04528.1"/>
    <property type="molecule type" value="Genomic_DNA"/>
</dbReference>
<dbReference type="OrthoDB" id="2242722at2"/>
<dbReference type="RefSeq" id="WP_031366505.1">
    <property type="nucleotide sequence ID" value="NZ_FPKS01000002.1"/>
</dbReference>
<evidence type="ECO:0000313" key="2">
    <source>
        <dbReference type="EMBL" id="SFZ71405.1"/>
    </source>
</evidence>
<proteinExistence type="predicted"/>
<reference evidence="2 3" key="2">
    <citation type="submission" date="2016-11" db="EMBL/GenBank/DDBJ databases">
        <authorList>
            <person name="Jaros S."/>
            <person name="Januszkiewicz K."/>
            <person name="Wedrychowicz H."/>
        </authorList>
    </citation>
    <scope>NUCLEOTIDE SEQUENCE [LARGE SCALE GENOMIC DNA]</scope>
    <source>
        <strain evidence="2 3">DSM 22330</strain>
    </source>
</reference>
<dbReference type="EMBL" id="FPKS01000002">
    <property type="protein sequence ID" value="SFZ71405.1"/>
    <property type="molecule type" value="Genomic_DNA"/>
</dbReference>
<dbReference type="Proteomes" id="UP000185655">
    <property type="component" value="Unassembled WGS sequence"/>
</dbReference>
<dbReference type="AlphaFoldDB" id="A0A1K2H5G0"/>
<protein>
    <submittedName>
        <fullName evidence="2">Uncharacterized protein</fullName>
    </submittedName>
</protein>
<reference evidence="1 4" key="1">
    <citation type="submission" date="2014-12" db="EMBL/GenBank/DDBJ databases">
        <title>Draft genome sequences of 10 type strains of Lactococcus.</title>
        <authorList>
            <person name="Sun Z."/>
            <person name="Zhong Z."/>
            <person name="Liu W."/>
            <person name="Zhang W."/>
            <person name="Zhang H."/>
        </authorList>
    </citation>
    <scope>NUCLEOTIDE SEQUENCE [LARGE SCALE GENOMIC DNA]</scope>
    <source>
        <strain evidence="1 4">DSM 22330</strain>
    </source>
</reference>
<evidence type="ECO:0000313" key="4">
    <source>
        <dbReference type="Proteomes" id="UP000218979"/>
    </source>
</evidence>
<organism evidence="2 3">
    <name type="scientific">Pseudolactococcus chungangensis CAU 28 = DSM 22330</name>
    <dbReference type="NCBI Taxonomy" id="1122154"/>
    <lineage>
        <taxon>Bacteria</taxon>
        <taxon>Bacillati</taxon>
        <taxon>Bacillota</taxon>
        <taxon>Bacilli</taxon>
        <taxon>Lactobacillales</taxon>
        <taxon>Streptococcaceae</taxon>
        <taxon>Pseudolactococcus</taxon>
    </lineage>
</organism>
<accession>A0A1K2H5G0</accession>